<dbReference type="AlphaFoldDB" id="A0A2I8VLC6"/>
<evidence type="ECO:0000313" key="3">
    <source>
        <dbReference type="Proteomes" id="UP000236584"/>
    </source>
</evidence>
<dbReference type="GeneID" id="35593345"/>
<name>A0A2I8VLC6_9EURY</name>
<dbReference type="OrthoDB" id="225129at2157"/>
<proteinExistence type="predicted"/>
<dbReference type="KEGG" id="srub:C2R22_14595"/>
<evidence type="ECO:0000256" key="1">
    <source>
        <dbReference type="SAM" id="MobiDB-lite"/>
    </source>
</evidence>
<feature type="region of interest" description="Disordered" evidence="1">
    <location>
        <begin position="37"/>
        <end position="67"/>
    </location>
</feature>
<dbReference type="EMBL" id="CP026309">
    <property type="protein sequence ID" value="AUV82721.1"/>
    <property type="molecule type" value="Genomic_DNA"/>
</dbReference>
<protein>
    <submittedName>
        <fullName evidence="2">Uncharacterized protein</fullName>
    </submittedName>
</protein>
<dbReference type="RefSeq" id="WP_103426410.1">
    <property type="nucleotide sequence ID" value="NZ_CP026309.1"/>
</dbReference>
<organism evidence="2 3">
    <name type="scientific">Salinigranum rubrum</name>
    <dbReference type="NCBI Taxonomy" id="755307"/>
    <lineage>
        <taxon>Archaea</taxon>
        <taxon>Methanobacteriati</taxon>
        <taxon>Methanobacteriota</taxon>
        <taxon>Stenosarchaea group</taxon>
        <taxon>Halobacteria</taxon>
        <taxon>Halobacteriales</taxon>
        <taxon>Haloferacaceae</taxon>
        <taxon>Salinigranum</taxon>
    </lineage>
</organism>
<keyword evidence="3" id="KW-1185">Reference proteome</keyword>
<evidence type="ECO:0000313" key="2">
    <source>
        <dbReference type="EMBL" id="AUV82721.1"/>
    </source>
</evidence>
<reference evidence="2 3" key="1">
    <citation type="submission" date="2018-01" db="EMBL/GenBank/DDBJ databases">
        <title>Complete genome sequence of Salinigranum rubrum GX10T, an extremely halophilic archaeon isolated from a marine solar saltern.</title>
        <authorList>
            <person name="Han S."/>
        </authorList>
    </citation>
    <scope>NUCLEOTIDE SEQUENCE [LARGE SCALE GENOMIC DNA]</scope>
    <source>
        <strain evidence="2 3">GX10</strain>
    </source>
</reference>
<feature type="compositionally biased region" description="Basic and acidic residues" evidence="1">
    <location>
        <begin position="47"/>
        <end position="61"/>
    </location>
</feature>
<dbReference type="Proteomes" id="UP000236584">
    <property type="component" value="Chromosome"/>
</dbReference>
<sequence length="67" mass="6987">MSSDLRCRLCGAELRTGLVASGRRACCLNDTPIVGACPNHGPLGPHHASDADSTRAERPNDGDPSDD</sequence>
<gene>
    <name evidence="2" type="ORF">C2R22_14595</name>
</gene>
<accession>A0A2I8VLC6</accession>